<evidence type="ECO:0000256" key="1">
    <source>
        <dbReference type="SAM" id="MobiDB-lite"/>
    </source>
</evidence>
<gene>
    <name evidence="2" type="ORF">SDC9_148864</name>
</gene>
<reference evidence="2" key="1">
    <citation type="submission" date="2019-08" db="EMBL/GenBank/DDBJ databases">
        <authorList>
            <person name="Kucharzyk K."/>
            <person name="Murdoch R.W."/>
            <person name="Higgins S."/>
            <person name="Loffler F."/>
        </authorList>
    </citation>
    <scope>NUCLEOTIDE SEQUENCE</scope>
</reference>
<name>A0A645ELW1_9ZZZZ</name>
<evidence type="ECO:0000313" key="2">
    <source>
        <dbReference type="EMBL" id="MPN01654.1"/>
    </source>
</evidence>
<dbReference type="EMBL" id="VSSQ01047649">
    <property type="protein sequence ID" value="MPN01654.1"/>
    <property type="molecule type" value="Genomic_DNA"/>
</dbReference>
<proteinExistence type="predicted"/>
<sequence length="160" mass="17649">MLPRQLHESIHVGGLAEKMHRDDRFGAWRDLARGVGGIEVERHRVDVGEDRLRPDPDDGAGGGEKGEGRGDHFIARADSGLHQGDDQCVGTGGHADGVAAAAISRRLLFEFRDLVAEDEALRIADGFDGIHDLRFQGPVLRRQVQQRYLHDQSKLLCILT</sequence>
<organism evidence="2">
    <name type="scientific">bioreactor metagenome</name>
    <dbReference type="NCBI Taxonomy" id="1076179"/>
    <lineage>
        <taxon>unclassified sequences</taxon>
        <taxon>metagenomes</taxon>
        <taxon>ecological metagenomes</taxon>
    </lineage>
</organism>
<protein>
    <submittedName>
        <fullName evidence="2">Uncharacterized protein</fullName>
    </submittedName>
</protein>
<dbReference type="AlphaFoldDB" id="A0A645ELW1"/>
<comment type="caution">
    <text evidence="2">The sequence shown here is derived from an EMBL/GenBank/DDBJ whole genome shotgun (WGS) entry which is preliminary data.</text>
</comment>
<accession>A0A645ELW1</accession>
<feature type="compositionally biased region" description="Basic and acidic residues" evidence="1">
    <location>
        <begin position="46"/>
        <end position="56"/>
    </location>
</feature>
<feature type="region of interest" description="Disordered" evidence="1">
    <location>
        <begin position="46"/>
        <end position="71"/>
    </location>
</feature>